<evidence type="ECO:0000313" key="1">
    <source>
        <dbReference type="EMBL" id="BAO42973.1"/>
    </source>
</evidence>
<dbReference type="RefSeq" id="WP_041064074.1">
    <property type="nucleotide sequence ID" value="NZ_AP012273.1"/>
</dbReference>
<evidence type="ECO:0008006" key="3">
    <source>
        <dbReference type="Google" id="ProtNLM"/>
    </source>
</evidence>
<proteinExistence type="predicted"/>
<dbReference type="KEGG" id="tbn:TBH_C0022"/>
<dbReference type="Proteomes" id="UP000031631">
    <property type="component" value="Chromosome"/>
</dbReference>
<dbReference type="AlphaFoldDB" id="A0A7U6GG30"/>
<name>A0A7U6GG30_9GAMM</name>
<protein>
    <recommendedName>
        <fullName evidence="3">SMI1/KNR4 family protein</fullName>
    </recommendedName>
</protein>
<sequence>MENGNFEQLFIDVFEKTTTSKQRYSANELACIQETLGFNFPDMLHEFYILFGKSKYRINTFFKLLDPSSVTKERGYIIFSEGNLTDVKSKYGVKDDSTELDPVIYEFSCDEGDEKIHRTDNRLRCFLSGFITIAALNAYSIKGCQLEFDVEKEGCRVFDNYKYIFANSSQTTFVDPGKVVFITWDDEPGGTGFGMAYTRNEKDLLAIKNDLIKERML</sequence>
<keyword evidence="2" id="KW-1185">Reference proteome</keyword>
<accession>A0A7U6GG30</accession>
<gene>
    <name evidence="1" type="ORF">TBH_C0022</name>
</gene>
<dbReference type="EMBL" id="AP012273">
    <property type="protein sequence ID" value="BAO42973.1"/>
    <property type="molecule type" value="Genomic_DNA"/>
</dbReference>
<reference evidence="1 2" key="1">
    <citation type="journal article" date="2014" name="PLoS ONE">
        <title>Physiological and genomic features of a novel sulfur-oxidizing gammaproteobacterium belonging to a previously uncultivated symbiotic lineage isolated from a hydrothermal vent.</title>
        <authorList>
            <person name="Nunoura T."/>
            <person name="Takaki Y."/>
            <person name="Kazama H."/>
            <person name="Kakuta J."/>
            <person name="Shimamura S."/>
            <person name="Makita H."/>
            <person name="Hirai M."/>
            <person name="Miyazaki M."/>
            <person name="Takai K."/>
        </authorList>
    </citation>
    <scope>NUCLEOTIDE SEQUENCE [LARGE SCALE GENOMIC DNA]</scope>
    <source>
        <strain evidence="1 2">Hiromi1</strain>
    </source>
</reference>
<organism evidence="1 2">
    <name type="scientific">Thiolapillus brandeum</name>
    <dbReference type="NCBI Taxonomy" id="1076588"/>
    <lineage>
        <taxon>Bacteria</taxon>
        <taxon>Pseudomonadati</taxon>
        <taxon>Pseudomonadota</taxon>
        <taxon>Gammaproteobacteria</taxon>
        <taxon>Chromatiales</taxon>
        <taxon>Sedimenticolaceae</taxon>
        <taxon>Thiolapillus</taxon>
    </lineage>
</organism>
<evidence type="ECO:0000313" key="2">
    <source>
        <dbReference type="Proteomes" id="UP000031631"/>
    </source>
</evidence>